<dbReference type="SUPFAM" id="SSF63825">
    <property type="entry name" value="YWTD domain"/>
    <property type="match status" value="1"/>
</dbReference>
<gene>
    <name evidence="3" type="ORF">CLV45_4141</name>
</gene>
<comment type="caution">
    <text evidence="3">The sequence shown here is derived from an EMBL/GenBank/DDBJ whole genome shotgun (WGS) entry which is preliminary data.</text>
</comment>
<feature type="chain" id="PRO_5014760630" evidence="1">
    <location>
        <begin position="22"/>
        <end position="552"/>
    </location>
</feature>
<dbReference type="NCBIfam" id="TIGR04534">
    <property type="entry name" value="ELWxxDGT_rpt"/>
    <property type="match status" value="2"/>
</dbReference>
<dbReference type="InterPro" id="IPR030916">
    <property type="entry name" value="ELWxxDGT_rpt"/>
</dbReference>
<dbReference type="NCBIfam" id="TIGR04183">
    <property type="entry name" value="Por_Secre_tail"/>
    <property type="match status" value="1"/>
</dbReference>
<evidence type="ECO:0000313" key="3">
    <source>
        <dbReference type="EMBL" id="PJJ48434.1"/>
    </source>
</evidence>
<protein>
    <submittedName>
        <fullName evidence="3">Putative secreted protein (Por secretion system target)</fullName>
    </submittedName>
</protein>
<evidence type="ECO:0000256" key="1">
    <source>
        <dbReference type="SAM" id="SignalP"/>
    </source>
</evidence>
<dbReference type="OrthoDB" id="9792152at2"/>
<organism evidence="3 4">
    <name type="scientific">Hymenobacter chitinivorans DSM 11115</name>
    <dbReference type="NCBI Taxonomy" id="1121954"/>
    <lineage>
        <taxon>Bacteria</taxon>
        <taxon>Pseudomonadati</taxon>
        <taxon>Bacteroidota</taxon>
        <taxon>Cytophagia</taxon>
        <taxon>Cytophagales</taxon>
        <taxon>Hymenobacteraceae</taxon>
        <taxon>Hymenobacter</taxon>
    </lineage>
</organism>
<sequence>MKKTATLLLGLCTLLGQAASAQTLLKDIIPGANGGYPSSFAAASGGLLFAAQDPSLVFGDNQLWKTDGTSAGTTLLKAFKVNPNGEDRFVSMGGNVYFSAYEAATGWELWKSDGTAAGTVLVKDIWPGGGSAASSTPSNLVVMNNSLYFYAADGVSGRELWASDGTAGGTRLVKDIRPGSLPALTATHLDDIAVVGNTLYFNAQDGAGGNELWKSDGTAAGTVLVKDLRAGNNTGSNPHHLAACNGKVFFTADDGTVGEELFVSDGTVGGTGLIKDIAVGGNAYPSGMTALGNTLYFTAYTQTEGSELWRTDGSAAGTMLVKDLRSGTGSAFGIVGSSNPEMMPYKGSLYFAAFDGVDYRLYKTDGTAAGTVLMTPSTKYNEFDYIGAFSVVDDYLLFSAGSQYDQTVGVELWRSDGTVAGTTRFKDLNTGRGSSYPSRMVPYNGAWYFAAADDAHGAELWRYAGTSSSVAASQQQLATAWPNPVTDRLYLTKRLPQQAALTYEVRNAIGQVVAQGTMGAATSIGVSHLPAGVYFLHLQAAAGQQTVKFMKH</sequence>
<dbReference type="Proteomes" id="UP000228535">
    <property type="component" value="Unassembled WGS sequence"/>
</dbReference>
<dbReference type="InterPro" id="IPR026444">
    <property type="entry name" value="Secre_tail"/>
</dbReference>
<dbReference type="AlphaFoldDB" id="A0A2M9ARV2"/>
<evidence type="ECO:0000259" key="2">
    <source>
        <dbReference type="Pfam" id="PF18962"/>
    </source>
</evidence>
<accession>A0A2M9ARV2</accession>
<evidence type="ECO:0000313" key="4">
    <source>
        <dbReference type="Proteomes" id="UP000228535"/>
    </source>
</evidence>
<dbReference type="Pfam" id="PF18962">
    <property type="entry name" value="Por_Secre_tail"/>
    <property type="match status" value="1"/>
</dbReference>
<proteinExistence type="predicted"/>
<dbReference type="RefSeq" id="WP_100338376.1">
    <property type="nucleotide sequence ID" value="NZ_PGFA01000004.1"/>
</dbReference>
<keyword evidence="1" id="KW-0732">Signal</keyword>
<dbReference type="EMBL" id="PGFA01000004">
    <property type="protein sequence ID" value="PJJ48434.1"/>
    <property type="molecule type" value="Genomic_DNA"/>
</dbReference>
<feature type="signal peptide" evidence="1">
    <location>
        <begin position="1"/>
        <end position="21"/>
    </location>
</feature>
<name>A0A2M9ARV2_9BACT</name>
<keyword evidence="4" id="KW-1185">Reference proteome</keyword>
<feature type="domain" description="Secretion system C-terminal sorting" evidence="2">
    <location>
        <begin position="481"/>
        <end position="549"/>
    </location>
</feature>
<reference evidence="3 4" key="1">
    <citation type="submission" date="2017-11" db="EMBL/GenBank/DDBJ databases">
        <title>Genomic Encyclopedia of Archaeal and Bacterial Type Strains, Phase II (KMG-II): From Individual Species to Whole Genera.</title>
        <authorList>
            <person name="Goeker M."/>
        </authorList>
    </citation>
    <scope>NUCLEOTIDE SEQUENCE [LARGE SCALE GENOMIC DNA]</scope>
    <source>
        <strain evidence="3 4">DSM 11115</strain>
    </source>
</reference>